<dbReference type="OrthoDB" id="24574at10239"/>
<organism evidence="1 2">
    <name type="scientific">Mycobacterium phage Brusacoram</name>
    <dbReference type="NCBI Taxonomy" id="1698358"/>
    <lineage>
        <taxon>Viruses</taxon>
        <taxon>Duplodnaviria</taxon>
        <taxon>Heunggongvirae</taxon>
        <taxon>Uroviricota</taxon>
        <taxon>Caudoviricetes</taxon>
        <taxon>Pclasvirinae</taxon>
        <taxon>Fishburnevirus</taxon>
        <taxon>Fishburnevirus brusacoram</taxon>
    </lineage>
</organism>
<dbReference type="KEGG" id="vg:26613969"/>
<name>A0A0K1Y6R5_9CAUD</name>
<gene>
    <name evidence="1" type="ORF">SEA_BRUSACORAM_28</name>
</gene>
<accession>A0A0K1Y6R5</accession>
<protein>
    <recommendedName>
        <fullName evidence="3">Holin</fullName>
    </recommendedName>
</protein>
<evidence type="ECO:0000313" key="1">
    <source>
        <dbReference type="EMBL" id="AKY02554.1"/>
    </source>
</evidence>
<reference evidence="1 2" key="1">
    <citation type="submission" date="2015-07" db="EMBL/GenBank/DDBJ databases">
        <authorList>
            <person name="Ahmed S.Y."/>
            <person name="Anderson S.M."/>
            <person name="Brusacoram J."/>
            <person name="Crum A.H."/>
            <person name="Gearhart E.M."/>
            <person name="Kleinschmidt S.L."/>
            <person name="Kroska S.N."/>
            <person name="Rotering K.H."/>
            <person name="Westholm D.E."/>
            <person name="Anders K.R."/>
            <person name="Bradley K.W."/>
            <person name="Asai D.J."/>
            <person name="Bowman C.A."/>
            <person name="Russell D.A."/>
            <person name="Pope W.H."/>
            <person name="Jacobs-Sera D."/>
            <person name="Hendrix R.W."/>
            <person name="Hatfull G.F."/>
        </authorList>
    </citation>
    <scope>NUCLEOTIDE SEQUENCE [LARGE SCALE GENOMIC DNA]</scope>
</reference>
<dbReference type="Pfam" id="PF16945">
    <property type="entry name" value="Phage_r1t_holin"/>
    <property type="match status" value="1"/>
</dbReference>
<dbReference type="EMBL" id="KT347313">
    <property type="protein sequence ID" value="AKY02554.1"/>
    <property type="molecule type" value="Genomic_DNA"/>
</dbReference>
<proteinExistence type="predicted"/>
<dbReference type="InterPro" id="IPR020109">
    <property type="entry name" value="Holin_r1t"/>
</dbReference>
<dbReference type="GeneID" id="26613969"/>
<dbReference type="Proteomes" id="UP000201398">
    <property type="component" value="Segment"/>
</dbReference>
<dbReference type="RefSeq" id="YP_009193925.1">
    <property type="nucleotide sequence ID" value="NC_028747.1"/>
</dbReference>
<sequence>MWTLKFWKDASERAVKSAAQAAILALGGEAFNAWTVDWQTVGGIALGGAALSLLTSLGSDLLPFGTKGTASLAKLDGDGSAR</sequence>
<evidence type="ECO:0008006" key="3">
    <source>
        <dbReference type="Google" id="ProtNLM"/>
    </source>
</evidence>
<keyword evidence="2" id="KW-1185">Reference proteome</keyword>
<evidence type="ECO:0000313" key="2">
    <source>
        <dbReference type="Proteomes" id="UP000201398"/>
    </source>
</evidence>